<proteinExistence type="predicted"/>
<reference evidence="3 4" key="1">
    <citation type="submission" date="2014-12" db="EMBL/GenBank/DDBJ databases">
        <title>Complete genome sequence of Streptomyces vietnamensis strain GIMV4.0001, a genetic manipulable producer of the benzoisochromanequinone antibiotic granaticin.</title>
        <authorList>
            <person name="Deng M.R."/>
            <person name="Guo J."/>
            <person name="Ma L.Y."/>
            <person name="Feng G.D."/>
            <person name="Mo C.Y."/>
            <person name="Zhu H.H."/>
        </authorList>
    </citation>
    <scope>NUCLEOTIDE SEQUENCE [LARGE SCALE GENOMIC DNA]</scope>
    <source>
        <strain evidence="4">GIMV4.0001</strain>
    </source>
</reference>
<gene>
    <name evidence="3" type="ORF">SVTN_37245</name>
</gene>
<dbReference type="AlphaFoldDB" id="A0A0B5IF06"/>
<evidence type="ECO:0000259" key="2">
    <source>
        <dbReference type="PROSITE" id="PS50531"/>
    </source>
</evidence>
<accession>A0A0B5IF06</accession>
<name>A0A0B5IF06_9ACTN</name>
<evidence type="ECO:0000256" key="1">
    <source>
        <dbReference type="SAM" id="MobiDB-lite"/>
    </source>
</evidence>
<feature type="domain" description="HTH IS21-type" evidence="2">
    <location>
        <begin position="305"/>
        <end position="369"/>
    </location>
</feature>
<evidence type="ECO:0000313" key="3">
    <source>
        <dbReference type="EMBL" id="AJF69107.1"/>
    </source>
</evidence>
<organism evidence="3 4">
    <name type="scientific">Streptomyces vietnamensis</name>
    <dbReference type="NCBI Taxonomy" id="362257"/>
    <lineage>
        <taxon>Bacteria</taxon>
        <taxon>Bacillati</taxon>
        <taxon>Actinomycetota</taxon>
        <taxon>Actinomycetes</taxon>
        <taxon>Kitasatosporales</taxon>
        <taxon>Streptomycetaceae</taxon>
        <taxon>Streptomyces</taxon>
    </lineage>
</organism>
<dbReference type="PANTHER" id="PTHR33498">
    <property type="entry name" value="TRANSPOSASE FOR INSERTION SEQUENCE ELEMENT IS1557"/>
    <property type="match status" value="1"/>
</dbReference>
<protein>
    <recommendedName>
        <fullName evidence="2">HTH IS21-type domain-containing protein</fullName>
    </recommendedName>
</protein>
<dbReference type="KEGG" id="svt:SVTN_37245"/>
<dbReference type="PANTHER" id="PTHR33498:SF1">
    <property type="entry name" value="TRANSPOSASE FOR INSERTION SEQUENCE ELEMENT IS1557"/>
    <property type="match status" value="1"/>
</dbReference>
<dbReference type="Pfam" id="PF01610">
    <property type="entry name" value="DDE_Tnp_ISL3"/>
    <property type="match status" value="2"/>
</dbReference>
<dbReference type="PROSITE" id="PS50531">
    <property type="entry name" value="HTH_IS21"/>
    <property type="match status" value="1"/>
</dbReference>
<evidence type="ECO:0000313" key="4">
    <source>
        <dbReference type="Proteomes" id="UP000031774"/>
    </source>
</evidence>
<feature type="region of interest" description="Disordered" evidence="1">
    <location>
        <begin position="266"/>
        <end position="299"/>
    </location>
</feature>
<dbReference type="STRING" id="362257.SVTN_37245"/>
<dbReference type="InterPro" id="IPR029261">
    <property type="entry name" value="Transposase_Znf"/>
</dbReference>
<dbReference type="InterPro" id="IPR017894">
    <property type="entry name" value="HTH_IS21_transposase_type"/>
</dbReference>
<keyword evidence="4" id="KW-1185">Reference proteome</keyword>
<dbReference type="Proteomes" id="UP000031774">
    <property type="component" value="Chromosome"/>
</dbReference>
<dbReference type="HOGENOM" id="CLU_029608_5_1_11"/>
<dbReference type="Pfam" id="PF14690">
    <property type="entry name" value="Zn_ribbon_ISL3"/>
    <property type="match status" value="1"/>
</dbReference>
<dbReference type="EMBL" id="CP010407">
    <property type="protein sequence ID" value="AJF69107.1"/>
    <property type="molecule type" value="Genomic_DNA"/>
</dbReference>
<dbReference type="NCBIfam" id="NF033550">
    <property type="entry name" value="transpos_ISL3"/>
    <property type="match status" value="1"/>
</dbReference>
<dbReference type="InterPro" id="IPR002560">
    <property type="entry name" value="Transposase_DDE"/>
</dbReference>
<dbReference type="InterPro" id="IPR047951">
    <property type="entry name" value="Transpos_ISL3"/>
</dbReference>
<sequence>MSATVSQSWSWLGKLLFPSLPQVEIVHFKASGPVVRVEARLTTLGAACPSCGAWSERVHGSYLRYPSDLPSCGRPVVVSLRVRRFICGQASCPRRTFVEQAQGLTRRNGQVTERQRASVACLGLALAGRAGARIAALLGIRASRSTLLRRVMDLPDPAVGAPVAVGVDDFALRRGHVYGTVITDAATHRVLDMLPDRDAATLVPWLAGHPQIEILCRDRASAYADAATTAAPQARQVADRYHLWANLVSAVEKTVVDHRRCLHSLPTIAPEPDPQWETPPHDDSAGEPATGPTEPAGKMAERRRLHHALVHDLLDQGLSERAVARHLSWSRNTVRRYARAARWQDMMKGRPQPRASILDPYKPYLERRWAETGGKITGLALLAEIRERGYRGGHTVLSVWKQGQQGPDPPAPPPAPPTVRAAVGWLTRHPAGLTLDEELQRKTLLAHCPELETTADLVRSFAEMLTSLEGNRLPEWITQARTSGLRGISTFATGLNSDYDAVGAGLTTQWNSGHVEGAVNRIKMLKRQMFGRAGFDLLRKRVLLAE</sequence>